<gene>
    <name evidence="1" type="ORF">SAMN02745674_01375</name>
</gene>
<evidence type="ECO:0008006" key="3">
    <source>
        <dbReference type="Google" id="ProtNLM"/>
    </source>
</evidence>
<dbReference type="InterPro" id="IPR046149">
    <property type="entry name" value="DUF6151"/>
</dbReference>
<name>A0A1T4PYL4_9GAMM</name>
<dbReference type="AlphaFoldDB" id="A0A1T4PYL4"/>
<dbReference type="InterPro" id="IPR011057">
    <property type="entry name" value="Mss4-like_sf"/>
</dbReference>
<dbReference type="STRING" id="1122188.SAMN02745674_01375"/>
<dbReference type="OrthoDB" id="5500342at2"/>
<reference evidence="1 2" key="1">
    <citation type="submission" date="2017-02" db="EMBL/GenBank/DDBJ databases">
        <authorList>
            <person name="Peterson S.W."/>
        </authorList>
    </citation>
    <scope>NUCLEOTIDE SEQUENCE [LARGE SCALE GENOMIC DNA]</scope>
    <source>
        <strain evidence="1 2">DSM 21749</strain>
    </source>
</reference>
<organism evidence="1 2">
    <name type="scientific">Lysobacter spongiicola DSM 21749</name>
    <dbReference type="NCBI Taxonomy" id="1122188"/>
    <lineage>
        <taxon>Bacteria</taxon>
        <taxon>Pseudomonadati</taxon>
        <taxon>Pseudomonadota</taxon>
        <taxon>Gammaproteobacteria</taxon>
        <taxon>Lysobacterales</taxon>
        <taxon>Lysobacteraceae</taxon>
        <taxon>Novilysobacter</taxon>
    </lineage>
</organism>
<sequence>MENNGKMGRHPLACRCGALRGHVDLPGMSNRAICHCRSCQAFARYLGRPEEVLDDAGGTEVVQVAASRVHFDQGAEHLAVVKLGEGGMLRWFAGCCRTPVGNTTANPRLGFVGLVHSCLAGQPLQPSFGTVAARVNTEAATGDTKPAGHGLAASLVRILAITAGEWLRRGHRRSPFFTAVGAPVVEPVVLGADEVKRLRRPDRGLQL</sequence>
<evidence type="ECO:0000313" key="2">
    <source>
        <dbReference type="Proteomes" id="UP000190061"/>
    </source>
</evidence>
<dbReference type="Proteomes" id="UP000190061">
    <property type="component" value="Unassembled WGS sequence"/>
</dbReference>
<protein>
    <recommendedName>
        <fullName evidence="3">CENP-V/GFA domain-containing protein</fullName>
    </recommendedName>
</protein>
<accession>A0A1T4PYL4</accession>
<keyword evidence="2" id="KW-1185">Reference proteome</keyword>
<dbReference type="Gene3D" id="3.90.1590.10">
    <property type="entry name" value="glutathione-dependent formaldehyde- activating enzyme (gfa)"/>
    <property type="match status" value="1"/>
</dbReference>
<dbReference type="EMBL" id="FUXP01000004">
    <property type="protein sequence ID" value="SJZ96341.1"/>
    <property type="molecule type" value="Genomic_DNA"/>
</dbReference>
<proteinExistence type="predicted"/>
<dbReference type="SUPFAM" id="SSF51316">
    <property type="entry name" value="Mss4-like"/>
    <property type="match status" value="1"/>
</dbReference>
<evidence type="ECO:0000313" key="1">
    <source>
        <dbReference type="EMBL" id="SJZ96341.1"/>
    </source>
</evidence>
<dbReference type="RefSeq" id="WP_143814194.1">
    <property type="nucleotide sequence ID" value="NZ_FUXP01000004.1"/>
</dbReference>
<dbReference type="Pfam" id="PF19648">
    <property type="entry name" value="DUF6151"/>
    <property type="match status" value="1"/>
</dbReference>